<protein>
    <submittedName>
        <fullName evidence="1">7536_t:CDS:1</fullName>
    </submittedName>
</protein>
<dbReference type="AlphaFoldDB" id="A0A9N9I356"/>
<evidence type="ECO:0000313" key="2">
    <source>
        <dbReference type="Proteomes" id="UP000789570"/>
    </source>
</evidence>
<accession>A0A9N9I356</accession>
<feature type="non-terminal residue" evidence="1">
    <location>
        <position position="1"/>
    </location>
</feature>
<reference evidence="1" key="1">
    <citation type="submission" date="2021-06" db="EMBL/GenBank/DDBJ databases">
        <authorList>
            <person name="Kallberg Y."/>
            <person name="Tangrot J."/>
            <person name="Rosling A."/>
        </authorList>
    </citation>
    <scope>NUCLEOTIDE SEQUENCE</scope>
    <source>
        <strain evidence="1">UK204</strain>
    </source>
</reference>
<sequence>MCTENKEKKVDMELEATMSDTYLTIKSILRIMKTNKDTAFQSVLGTGLCPVSKTRTNWTG</sequence>
<gene>
    <name evidence="1" type="ORF">FCALED_LOCUS14226</name>
</gene>
<keyword evidence="2" id="KW-1185">Reference proteome</keyword>
<name>A0A9N9I356_9GLOM</name>
<dbReference type="Proteomes" id="UP000789570">
    <property type="component" value="Unassembled WGS sequence"/>
</dbReference>
<evidence type="ECO:0000313" key="1">
    <source>
        <dbReference type="EMBL" id="CAG8717438.1"/>
    </source>
</evidence>
<comment type="caution">
    <text evidence="1">The sequence shown here is derived from an EMBL/GenBank/DDBJ whole genome shotgun (WGS) entry which is preliminary data.</text>
</comment>
<organism evidence="1 2">
    <name type="scientific">Funneliformis caledonium</name>
    <dbReference type="NCBI Taxonomy" id="1117310"/>
    <lineage>
        <taxon>Eukaryota</taxon>
        <taxon>Fungi</taxon>
        <taxon>Fungi incertae sedis</taxon>
        <taxon>Mucoromycota</taxon>
        <taxon>Glomeromycotina</taxon>
        <taxon>Glomeromycetes</taxon>
        <taxon>Glomerales</taxon>
        <taxon>Glomeraceae</taxon>
        <taxon>Funneliformis</taxon>
    </lineage>
</organism>
<dbReference type="EMBL" id="CAJVPQ010009728">
    <property type="protein sequence ID" value="CAG8717438.1"/>
    <property type="molecule type" value="Genomic_DNA"/>
</dbReference>
<proteinExistence type="predicted"/>